<comment type="caution">
    <text evidence="1">The sequence shown here is derived from an EMBL/GenBank/DDBJ whole genome shotgun (WGS) entry which is preliminary data.</text>
</comment>
<reference evidence="1 2" key="1">
    <citation type="submission" date="2019-03" db="EMBL/GenBank/DDBJ databases">
        <title>Genomic Encyclopedia of Archaeal and Bacterial Type Strains, Phase II (KMG-II): from individual species to whole genera.</title>
        <authorList>
            <person name="Goeker M."/>
        </authorList>
    </citation>
    <scope>NUCLEOTIDE SEQUENCE [LARGE SCALE GENOMIC DNA]</scope>
    <source>
        <strain evidence="1 2">DSM 18435</strain>
    </source>
</reference>
<accession>A0A4R6TNF7</accession>
<dbReference type="SUPFAM" id="SSF48371">
    <property type="entry name" value="ARM repeat"/>
    <property type="match status" value="1"/>
</dbReference>
<evidence type="ECO:0000313" key="1">
    <source>
        <dbReference type="EMBL" id="TDQ33054.1"/>
    </source>
</evidence>
<dbReference type="EMBL" id="SNYI01000001">
    <property type="protein sequence ID" value="TDQ33054.1"/>
    <property type="molecule type" value="Genomic_DNA"/>
</dbReference>
<name>A0A4R6TNF7_9FLAO</name>
<dbReference type="OrthoDB" id="1444158at2"/>
<evidence type="ECO:0008006" key="3">
    <source>
        <dbReference type="Google" id="ProtNLM"/>
    </source>
</evidence>
<dbReference type="Proteomes" id="UP000295468">
    <property type="component" value="Unassembled WGS sequence"/>
</dbReference>
<dbReference type="InterPro" id="IPR016024">
    <property type="entry name" value="ARM-type_fold"/>
</dbReference>
<sequence length="171" mass="19953">MTRFDKILGGGDLRSIGRSDEVVGMIQDQNDFDQLFPFLFHPDRVVAGRTADAIEKLTIENPGYLSDHKKEVLTLLDKAKDIELKWHLALLVPRVDLNTKELDDTWKVLRQWAENKKESRIVRVNAMQSLYDLQQLSPEYRSRFYEVINVLEKENIPSITSRIRLLRKKGM</sequence>
<gene>
    <name evidence="1" type="ORF">CLV82_0892</name>
</gene>
<proteinExistence type="predicted"/>
<dbReference type="RefSeq" id="WP_133643068.1">
    <property type="nucleotide sequence ID" value="NZ_SNYI01000001.1"/>
</dbReference>
<protein>
    <recommendedName>
        <fullName evidence="3">HEAT repeat protein</fullName>
    </recommendedName>
</protein>
<evidence type="ECO:0000313" key="2">
    <source>
        <dbReference type="Proteomes" id="UP000295468"/>
    </source>
</evidence>
<keyword evidence="2" id="KW-1185">Reference proteome</keyword>
<organism evidence="1 2">
    <name type="scientific">Zeaxanthinibacter enoshimensis</name>
    <dbReference type="NCBI Taxonomy" id="392009"/>
    <lineage>
        <taxon>Bacteria</taxon>
        <taxon>Pseudomonadati</taxon>
        <taxon>Bacteroidota</taxon>
        <taxon>Flavobacteriia</taxon>
        <taxon>Flavobacteriales</taxon>
        <taxon>Flavobacteriaceae</taxon>
        <taxon>Zeaxanthinibacter</taxon>
    </lineage>
</organism>
<dbReference type="AlphaFoldDB" id="A0A4R6TNF7"/>